<dbReference type="EC" id="2.3.2.27" evidence="2"/>
<dbReference type="PROSITE" id="PS00518">
    <property type="entry name" value="ZF_RING_1"/>
    <property type="match status" value="1"/>
</dbReference>
<feature type="region of interest" description="Disordered" evidence="17">
    <location>
        <begin position="212"/>
        <end position="315"/>
    </location>
</feature>
<evidence type="ECO:0000259" key="18">
    <source>
        <dbReference type="PROSITE" id="PS50089"/>
    </source>
</evidence>
<gene>
    <name evidence="19" type="ORF">GRJ2_002778500</name>
</gene>
<keyword evidence="7" id="KW-0862">Zinc</keyword>
<dbReference type="PANTHER" id="PTHR46077:SF1">
    <property type="entry name" value="TOP1 BINDING ARGININE_SERINE RICH PROTEIN, E3 UBIQUITIN LIGASE"/>
    <property type="match status" value="1"/>
</dbReference>
<evidence type="ECO:0000256" key="16">
    <source>
        <dbReference type="PROSITE-ProRule" id="PRU00175"/>
    </source>
</evidence>
<dbReference type="GO" id="GO:0032391">
    <property type="term" value="C:photoreceptor connecting cilium"/>
    <property type="evidence" value="ECO:0007669"/>
    <property type="project" value="UniProtKB-ARBA"/>
</dbReference>
<dbReference type="Pfam" id="PF13923">
    <property type="entry name" value="zf-C3HC4_2"/>
    <property type="match status" value="1"/>
</dbReference>
<evidence type="ECO:0000256" key="5">
    <source>
        <dbReference type="ARBA" id="ARBA00022771"/>
    </source>
</evidence>
<evidence type="ECO:0000256" key="10">
    <source>
        <dbReference type="ARBA" id="ARBA00071236"/>
    </source>
</evidence>
<dbReference type="InterPro" id="IPR001841">
    <property type="entry name" value="Znf_RING"/>
</dbReference>
<evidence type="ECO:0000256" key="14">
    <source>
        <dbReference type="ARBA" id="ARBA00079184"/>
    </source>
</evidence>
<accession>A0ABC9XZC1</accession>
<dbReference type="SMART" id="SM00184">
    <property type="entry name" value="RING"/>
    <property type="match status" value="1"/>
</dbReference>
<keyword evidence="20" id="KW-1185">Reference proteome</keyword>
<dbReference type="GO" id="GO:0008270">
    <property type="term" value="F:zinc ion binding"/>
    <property type="evidence" value="ECO:0007669"/>
    <property type="project" value="UniProtKB-KW"/>
</dbReference>
<organism evidence="19 20">
    <name type="scientific">Grus japonensis</name>
    <name type="common">Japanese crane</name>
    <name type="synonym">Red-crowned crane</name>
    <dbReference type="NCBI Taxonomy" id="30415"/>
    <lineage>
        <taxon>Eukaryota</taxon>
        <taxon>Metazoa</taxon>
        <taxon>Chordata</taxon>
        <taxon>Craniata</taxon>
        <taxon>Vertebrata</taxon>
        <taxon>Euteleostomi</taxon>
        <taxon>Archelosauria</taxon>
        <taxon>Archosauria</taxon>
        <taxon>Dinosauria</taxon>
        <taxon>Saurischia</taxon>
        <taxon>Theropoda</taxon>
        <taxon>Coelurosauria</taxon>
        <taxon>Aves</taxon>
        <taxon>Neognathae</taxon>
        <taxon>Neoaves</taxon>
        <taxon>Gruiformes</taxon>
        <taxon>Gruidae</taxon>
        <taxon>Grus</taxon>
    </lineage>
</organism>
<dbReference type="PROSITE" id="PS50089">
    <property type="entry name" value="ZF_RING_2"/>
    <property type="match status" value="1"/>
</dbReference>
<dbReference type="PANTHER" id="PTHR46077">
    <property type="entry name" value="E3 UBIQUITIN-PROTEIN LIGASE TOPORS"/>
    <property type="match status" value="1"/>
</dbReference>
<evidence type="ECO:0000256" key="6">
    <source>
        <dbReference type="ARBA" id="ARBA00022786"/>
    </source>
</evidence>
<reference evidence="19 20" key="1">
    <citation type="submission" date="2024-06" db="EMBL/GenBank/DDBJ databases">
        <title>The draft genome of Grus japonensis, version 3.</title>
        <authorList>
            <person name="Nabeshima K."/>
            <person name="Suzuki S."/>
            <person name="Onuma M."/>
        </authorList>
    </citation>
    <scope>NUCLEOTIDE SEQUENCE [LARGE SCALE GENOMIC DNA]</scope>
    <source>
        <strain evidence="19 20">451A</strain>
    </source>
</reference>
<keyword evidence="3" id="KW-0808">Transferase</keyword>
<evidence type="ECO:0000256" key="3">
    <source>
        <dbReference type="ARBA" id="ARBA00022679"/>
    </source>
</evidence>
<evidence type="ECO:0000256" key="2">
    <source>
        <dbReference type="ARBA" id="ARBA00012483"/>
    </source>
</evidence>
<dbReference type="CDD" id="cd23130">
    <property type="entry name" value="RING-HC_EHV1-like"/>
    <property type="match status" value="1"/>
</dbReference>
<evidence type="ECO:0000256" key="4">
    <source>
        <dbReference type="ARBA" id="ARBA00022723"/>
    </source>
</evidence>
<keyword evidence="4" id="KW-0479">Metal-binding</keyword>
<comment type="caution">
    <text evidence="19">The sequence shown here is derived from an EMBL/GenBank/DDBJ whole genome shotgun (WGS) entry which is preliminary data.</text>
</comment>
<dbReference type="InterPro" id="IPR013083">
    <property type="entry name" value="Znf_RING/FYVE/PHD"/>
</dbReference>
<evidence type="ECO:0000313" key="19">
    <source>
        <dbReference type="EMBL" id="GAB0203129.1"/>
    </source>
</evidence>
<dbReference type="SUPFAM" id="SSF57850">
    <property type="entry name" value="RING/U-box"/>
    <property type="match status" value="1"/>
</dbReference>
<dbReference type="EMBL" id="BAAFJT010000040">
    <property type="protein sequence ID" value="GAB0203129.1"/>
    <property type="molecule type" value="Genomic_DNA"/>
</dbReference>
<evidence type="ECO:0000256" key="12">
    <source>
        <dbReference type="ARBA" id="ARBA00076940"/>
    </source>
</evidence>
<sequence length="315" mass="34551">MARKLEDRCPICLDSWEEASYVMPCLHQFCYPCIMRWAESKPECPLCKRRVKSILHSVRGDDDFEEYILPPPAAPSVVIRQIGGAHGHPAAHSLHQPAAPQPPSARPLAMAPVGGFYAYVWASIFRVYPAVLQPLLPWLQQELGQLFEDAQEAAAAQSLILSSLRYFGLDEEALIQLLQASLGRHTRSFVHQLVDTTVCRCSGEARRWMGLEDTRTAGGREGSPEVAPGAAASRGGSSTPSPALRGDPSSSPNAPVPTHREQEELQQEPEAAVPGPSTPSQGSQRSLQRPRRAPKRRAGHPEDSSQPHKKPPRHQ</sequence>
<feature type="compositionally biased region" description="Basic residues" evidence="17">
    <location>
        <begin position="288"/>
        <end position="298"/>
    </location>
</feature>
<dbReference type="InterPro" id="IPR017907">
    <property type="entry name" value="Znf_RING_CS"/>
</dbReference>
<comment type="catalytic activity">
    <reaction evidence="1">
        <text>S-ubiquitinyl-[E2 ubiquitin-conjugating enzyme]-L-cysteine + [acceptor protein]-L-lysine = [E2 ubiquitin-conjugating enzyme]-L-cysteine + N(6)-ubiquitinyl-[acceptor protein]-L-lysine.</text>
        <dbReference type="EC" id="2.3.2.27"/>
    </reaction>
</comment>
<keyword evidence="6" id="KW-0833">Ubl conjugation pathway</keyword>
<feature type="compositionally biased region" description="Low complexity" evidence="17">
    <location>
        <begin position="227"/>
        <end position="243"/>
    </location>
</feature>
<evidence type="ECO:0000256" key="15">
    <source>
        <dbReference type="ARBA" id="ARBA00082108"/>
    </source>
</evidence>
<keyword evidence="9" id="KW-0804">Transcription</keyword>
<evidence type="ECO:0000256" key="17">
    <source>
        <dbReference type="SAM" id="MobiDB-lite"/>
    </source>
</evidence>
<evidence type="ECO:0000313" key="20">
    <source>
        <dbReference type="Proteomes" id="UP001623348"/>
    </source>
</evidence>
<dbReference type="GO" id="GO:0061630">
    <property type="term" value="F:ubiquitin protein ligase activity"/>
    <property type="evidence" value="ECO:0007669"/>
    <property type="project" value="UniProtKB-EC"/>
</dbReference>
<evidence type="ECO:0000256" key="8">
    <source>
        <dbReference type="ARBA" id="ARBA00023015"/>
    </source>
</evidence>
<dbReference type="GO" id="GO:0008630">
    <property type="term" value="P:intrinsic apoptotic signaling pathway in response to DNA damage"/>
    <property type="evidence" value="ECO:0007669"/>
    <property type="project" value="UniProtKB-ARBA"/>
</dbReference>
<evidence type="ECO:0000256" key="7">
    <source>
        <dbReference type="ARBA" id="ARBA00022833"/>
    </source>
</evidence>
<evidence type="ECO:0000256" key="9">
    <source>
        <dbReference type="ARBA" id="ARBA00023163"/>
    </source>
</evidence>
<evidence type="ECO:0000256" key="1">
    <source>
        <dbReference type="ARBA" id="ARBA00000900"/>
    </source>
</evidence>
<dbReference type="Gene3D" id="3.30.40.10">
    <property type="entry name" value="Zinc/RING finger domain, C3HC4 (zinc finger)"/>
    <property type="match status" value="1"/>
</dbReference>
<dbReference type="FunFam" id="3.30.40.10:FF:000136">
    <property type="entry name" value="E3 ubiquitin-protein ligase Topors"/>
    <property type="match status" value="1"/>
</dbReference>
<keyword evidence="8" id="KW-0805">Transcription regulation</keyword>
<keyword evidence="5 16" id="KW-0863">Zinc-finger</keyword>
<feature type="compositionally biased region" description="Polar residues" evidence="17">
    <location>
        <begin position="278"/>
        <end position="287"/>
    </location>
</feature>
<evidence type="ECO:0000256" key="11">
    <source>
        <dbReference type="ARBA" id="ARBA00076856"/>
    </source>
</evidence>
<name>A0ABC9XZC1_GRUJA</name>
<protein>
    <recommendedName>
        <fullName evidence="10">E3 ubiquitin-protein ligase Topors</fullName>
        <ecNumber evidence="2">2.3.2.27</ecNumber>
    </recommendedName>
    <alternativeName>
        <fullName evidence="11">RING-type E3 ubiquitin transferase Topors</fullName>
    </alternativeName>
    <alternativeName>
        <fullName evidence="13">SUMO1-protein E3 ligase Topors</fullName>
    </alternativeName>
    <alternativeName>
        <fullName evidence="12">Topoisomerase I-binding RING finger protein</fullName>
    </alternativeName>
    <alternativeName>
        <fullName evidence="14">Topoisomerase I-binding arginine/serine-rich protein</fullName>
    </alternativeName>
    <alternativeName>
        <fullName evidence="15">Tumor suppressor p53-binding protein 3</fullName>
    </alternativeName>
</protein>
<dbReference type="Proteomes" id="UP001623348">
    <property type="component" value="Unassembled WGS sequence"/>
</dbReference>
<proteinExistence type="predicted"/>
<evidence type="ECO:0000256" key="13">
    <source>
        <dbReference type="ARBA" id="ARBA00079040"/>
    </source>
</evidence>
<dbReference type="AlphaFoldDB" id="A0ABC9XZC1"/>
<feature type="domain" description="RING-type" evidence="18">
    <location>
        <begin position="9"/>
        <end position="48"/>
    </location>
</feature>